<evidence type="ECO:0000256" key="2">
    <source>
        <dbReference type="ARBA" id="ARBA00003921"/>
    </source>
</evidence>
<gene>
    <name evidence="17" type="primary">murB</name>
    <name evidence="19" type="ORF">QFZ26_002261</name>
</gene>
<dbReference type="InterPro" id="IPR016169">
    <property type="entry name" value="FAD-bd_PCMH_sub2"/>
</dbReference>
<dbReference type="InterPro" id="IPR036318">
    <property type="entry name" value="FAD-bd_PCMH-like_sf"/>
</dbReference>
<evidence type="ECO:0000256" key="13">
    <source>
        <dbReference type="ARBA" id="ARBA00023002"/>
    </source>
</evidence>
<keyword evidence="14 17" id="KW-0131">Cell cycle</keyword>
<keyword evidence="20" id="KW-1185">Reference proteome</keyword>
<keyword evidence="9 17" id="KW-0274">FAD</keyword>
<evidence type="ECO:0000256" key="17">
    <source>
        <dbReference type="HAMAP-Rule" id="MF_00037"/>
    </source>
</evidence>
<comment type="catalytic activity">
    <reaction evidence="16 17">
        <text>UDP-N-acetyl-alpha-D-muramate + NADP(+) = UDP-N-acetyl-3-O-(1-carboxyvinyl)-alpha-D-glucosamine + NADPH + H(+)</text>
        <dbReference type="Rhea" id="RHEA:12248"/>
        <dbReference type="ChEBI" id="CHEBI:15378"/>
        <dbReference type="ChEBI" id="CHEBI:57783"/>
        <dbReference type="ChEBI" id="CHEBI:58349"/>
        <dbReference type="ChEBI" id="CHEBI:68483"/>
        <dbReference type="ChEBI" id="CHEBI:70757"/>
        <dbReference type="EC" id="1.3.1.98"/>
    </reaction>
</comment>
<dbReference type="GO" id="GO:0008762">
    <property type="term" value="F:UDP-N-acetylmuramate dehydrogenase activity"/>
    <property type="evidence" value="ECO:0007669"/>
    <property type="project" value="UniProtKB-EC"/>
</dbReference>
<feature type="domain" description="FAD-binding PCMH-type" evidence="18">
    <location>
        <begin position="15"/>
        <end position="187"/>
    </location>
</feature>
<dbReference type="RefSeq" id="WP_307042161.1">
    <property type="nucleotide sequence ID" value="NZ_JAUSYY010000001.1"/>
</dbReference>
<evidence type="ECO:0000256" key="5">
    <source>
        <dbReference type="ARBA" id="ARBA00010485"/>
    </source>
</evidence>
<feature type="active site" evidence="17">
    <location>
        <position position="388"/>
    </location>
</feature>
<proteinExistence type="inferred from homology"/>
<comment type="pathway">
    <text evidence="4 17">Cell wall biogenesis; peptidoglycan biosynthesis.</text>
</comment>
<evidence type="ECO:0000256" key="12">
    <source>
        <dbReference type="ARBA" id="ARBA00022984"/>
    </source>
</evidence>
<comment type="subcellular location">
    <subcellularLocation>
        <location evidence="3 17">Cytoplasm</location>
    </subcellularLocation>
</comment>
<evidence type="ECO:0000256" key="4">
    <source>
        <dbReference type="ARBA" id="ARBA00004752"/>
    </source>
</evidence>
<keyword evidence="7 17" id="KW-0132">Cell division</keyword>
<evidence type="ECO:0000256" key="7">
    <source>
        <dbReference type="ARBA" id="ARBA00022618"/>
    </source>
</evidence>
<evidence type="ECO:0000256" key="14">
    <source>
        <dbReference type="ARBA" id="ARBA00023306"/>
    </source>
</evidence>
<dbReference type="SUPFAM" id="SSF56194">
    <property type="entry name" value="Uridine diphospho-N-Acetylenolpyruvylglucosamine reductase, MurB, C-terminal domain"/>
    <property type="match status" value="1"/>
</dbReference>
<dbReference type="HAMAP" id="MF_00037">
    <property type="entry name" value="MurB"/>
    <property type="match status" value="1"/>
</dbReference>
<evidence type="ECO:0000256" key="9">
    <source>
        <dbReference type="ARBA" id="ARBA00022827"/>
    </source>
</evidence>
<reference evidence="19 20" key="1">
    <citation type="submission" date="2023-07" db="EMBL/GenBank/DDBJ databases">
        <title>Comparative genomics of wheat-associated soil bacteria to identify genetic determinants of phenazine resistance.</title>
        <authorList>
            <person name="Mouncey N."/>
        </authorList>
    </citation>
    <scope>NUCLEOTIDE SEQUENCE [LARGE SCALE GENOMIC DNA]</scope>
    <source>
        <strain evidence="19 20">V3I3</strain>
    </source>
</reference>
<sequence length="396" mass="41480">MSGDVRFSELTTLQVGGAIERLVTATTQRDLVDLAREAWATDAPWLALGGGSNLLVADDGFDGTVIRVATRGIEVLPNPGDAASARIRVQAGESWDDLVAWTVEHGYSGIEALSGIPGSVGAAPVQNIGAYGQELEATLVAIDFLDEGADAPRRMTAEELEFGYRTSVLKQGLRGIVVSVELELHDTAAERAVLGEALGQPIAYGQLADALQVQLGDRVPSALVRDSVLALRRAKGMVLDPTDPDSVSAGSFFTNPIVSEHAARTLPAGAPRWYLEPEPPEEVTPLGSLATESPLDAFLAHQAALEASVDESGAAAGESLVKLSAAWLIEQAGVHRGFALPGSRAAVSSKHTLALTNRGGASADEIAQLARFVQSRVQAEFGIVLQAEPMLVGLEL</sequence>
<accession>A0ABU0R9F0</accession>
<keyword evidence="13 17" id="KW-0560">Oxidoreductase</keyword>
<comment type="function">
    <text evidence="2 17">Cell wall formation.</text>
</comment>
<evidence type="ECO:0000256" key="15">
    <source>
        <dbReference type="ARBA" id="ARBA00023316"/>
    </source>
</evidence>
<evidence type="ECO:0000313" key="19">
    <source>
        <dbReference type="EMBL" id="MDQ0894706.1"/>
    </source>
</evidence>
<keyword evidence="15 17" id="KW-0961">Cell wall biogenesis/degradation</keyword>
<keyword evidence="12 17" id="KW-0573">Peptidoglycan synthesis</keyword>
<dbReference type="InterPro" id="IPR003170">
    <property type="entry name" value="MurB"/>
</dbReference>
<dbReference type="NCBIfam" id="NF010478">
    <property type="entry name" value="PRK13903.1"/>
    <property type="match status" value="1"/>
</dbReference>
<comment type="similarity">
    <text evidence="5 17">Belongs to the MurB family.</text>
</comment>
<dbReference type="Pfam" id="PF02873">
    <property type="entry name" value="MurB_C"/>
    <property type="match status" value="1"/>
</dbReference>
<evidence type="ECO:0000256" key="6">
    <source>
        <dbReference type="ARBA" id="ARBA00022490"/>
    </source>
</evidence>
<comment type="caution">
    <text evidence="19">The sequence shown here is derived from an EMBL/GenBank/DDBJ whole genome shotgun (WGS) entry which is preliminary data.</text>
</comment>
<dbReference type="Pfam" id="PF01565">
    <property type="entry name" value="FAD_binding_4"/>
    <property type="match status" value="1"/>
</dbReference>
<evidence type="ECO:0000256" key="10">
    <source>
        <dbReference type="ARBA" id="ARBA00022857"/>
    </source>
</evidence>
<protein>
    <recommendedName>
        <fullName evidence="17">UDP-N-acetylenolpyruvoylglucosamine reductase</fullName>
        <ecNumber evidence="17">1.3.1.98</ecNumber>
    </recommendedName>
    <alternativeName>
        <fullName evidence="17">UDP-N-acetylmuramate dehydrogenase</fullName>
    </alternativeName>
</protein>
<evidence type="ECO:0000313" key="20">
    <source>
        <dbReference type="Proteomes" id="UP001239083"/>
    </source>
</evidence>
<dbReference type="PANTHER" id="PTHR21071:SF4">
    <property type="entry name" value="UDP-N-ACETYLENOLPYRUVOYLGLUCOSAMINE REDUCTASE"/>
    <property type="match status" value="1"/>
</dbReference>
<evidence type="ECO:0000256" key="16">
    <source>
        <dbReference type="ARBA" id="ARBA00048914"/>
    </source>
</evidence>
<dbReference type="EMBL" id="JAUSYY010000001">
    <property type="protein sequence ID" value="MDQ0894706.1"/>
    <property type="molecule type" value="Genomic_DNA"/>
</dbReference>
<dbReference type="InterPro" id="IPR011601">
    <property type="entry name" value="MurB_C"/>
</dbReference>
<evidence type="ECO:0000259" key="18">
    <source>
        <dbReference type="PROSITE" id="PS51387"/>
    </source>
</evidence>
<organism evidence="19 20">
    <name type="scientific">Agromyces ramosus</name>
    <dbReference type="NCBI Taxonomy" id="33879"/>
    <lineage>
        <taxon>Bacteria</taxon>
        <taxon>Bacillati</taxon>
        <taxon>Actinomycetota</taxon>
        <taxon>Actinomycetes</taxon>
        <taxon>Micrococcales</taxon>
        <taxon>Microbacteriaceae</taxon>
        <taxon>Agromyces</taxon>
    </lineage>
</organism>
<name>A0ABU0R9F0_9MICO</name>
<dbReference type="InterPro" id="IPR036635">
    <property type="entry name" value="MurB_C_sf"/>
</dbReference>
<comment type="cofactor">
    <cofactor evidence="1 17">
        <name>FAD</name>
        <dbReference type="ChEBI" id="CHEBI:57692"/>
    </cofactor>
</comment>
<keyword evidence="10 17" id="KW-0521">NADP</keyword>
<dbReference type="Gene3D" id="3.90.78.10">
    <property type="entry name" value="UDP-N-acetylenolpyruvoylglucosamine reductase, C-terminal domain"/>
    <property type="match status" value="1"/>
</dbReference>
<dbReference type="EC" id="1.3.1.98" evidence="17"/>
<dbReference type="InterPro" id="IPR006094">
    <property type="entry name" value="Oxid_FAD_bind_N"/>
</dbReference>
<dbReference type="Gene3D" id="3.30.465.10">
    <property type="match status" value="1"/>
</dbReference>
<keyword evidence="6 17" id="KW-0963">Cytoplasm</keyword>
<dbReference type="PROSITE" id="PS51387">
    <property type="entry name" value="FAD_PCMH"/>
    <property type="match status" value="1"/>
</dbReference>
<dbReference type="SUPFAM" id="SSF56176">
    <property type="entry name" value="FAD-binding/transporter-associated domain-like"/>
    <property type="match status" value="1"/>
</dbReference>
<dbReference type="InterPro" id="IPR016167">
    <property type="entry name" value="FAD-bd_PCMH_sub1"/>
</dbReference>
<feature type="active site" description="Proton donor" evidence="17">
    <location>
        <position position="251"/>
    </location>
</feature>
<evidence type="ECO:0000256" key="8">
    <source>
        <dbReference type="ARBA" id="ARBA00022630"/>
    </source>
</evidence>
<keyword evidence="11 17" id="KW-0133">Cell shape</keyword>
<keyword evidence="8 17" id="KW-0285">Flavoprotein</keyword>
<dbReference type="Proteomes" id="UP001239083">
    <property type="component" value="Unassembled WGS sequence"/>
</dbReference>
<dbReference type="PANTHER" id="PTHR21071">
    <property type="entry name" value="UDP-N-ACETYLENOLPYRUVOYLGLUCOSAMINE REDUCTASE"/>
    <property type="match status" value="1"/>
</dbReference>
<evidence type="ECO:0000256" key="11">
    <source>
        <dbReference type="ARBA" id="ARBA00022960"/>
    </source>
</evidence>
<dbReference type="InterPro" id="IPR016166">
    <property type="entry name" value="FAD-bd_PCMH"/>
</dbReference>
<feature type="active site" evidence="17">
    <location>
        <position position="165"/>
    </location>
</feature>
<dbReference type="Gene3D" id="3.30.43.10">
    <property type="entry name" value="Uridine Diphospho-n-acetylenolpyruvylglucosamine Reductase, domain 2"/>
    <property type="match status" value="1"/>
</dbReference>
<evidence type="ECO:0000256" key="1">
    <source>
        <dbReference type="ARBA" id="ARBA00001974"/>
    </source>
</evidence>
<evidence type="ECO:0000256" key="3">
    <source>
        <dbReference type="ARBA" id="ARBA00004496"/>
    </source>
</evidence>